<dbReference type="Gene3D" id="2.170.140.10">
    <property type="entry name" value="Chitin binding domain"/>
    <property type="match status" value="2"/>
</dbReference>
<sequence length="196" mass="22206">MIVIFHTIQYDSISFVLIVGSVSSDFSSILPSRPKSIHCATSHGYFADREDCRKFYACDDGRAFAMSCPLGLAYDELTGTCNWPDMVEGCRGEEMLRFTCPDPYENDILDYGDPRYPTSDCRKFVVCVLSDLYGSRTPRLLGCEEGLVFNPESKSCDYPENVPKCANYYDTNPSALAENKFRRAQLSLPKKRRARH</sequence>
<evidence type="ECO:0000259" key="6">
    <source>
        <dbReference type="PROSITE" id="PS50940"/>
    </source>
</evidence>
<dbReference type="Proteomes" id="UP001142055">
    <property type="component" value="Chromosome 1"/>
</dbReference>
<dbReference type="EMBL" id="JAPWDV010000001">
    <property type="protein sequence ID" value="KAJ6223244.1"/>
    <property type="molecule type" value="Genomic_DNA"/>
</dbReference>
<dbReference type="SMART" id="SM00494">
    <property type="entry name" value="ChtBD2"/>
    <property type="match status" value="2"/>
</dbReference>
<dbReference type="PANTHER" id="PTHR23301:SF0">
    <property type="entry name" value="CHITIN-BINDING TYPE-2 DOMAIN-CONTAINING PROTEIN-RELATED"/>
    <property type="match status" value="1"/>
</dbReference>
<dbReference type="InterPro" id="IPR002557">
    <property type="entry name" value="Chitin-bd_dom"/>
</dbReference>
<proteinExistence type="predicted"/>
<evidence type="ECO:0000256" key="5">
    <source>
        <dbReference type="ARBA" id="ARBA00023180"/>
    </source>
</evidence>
<dbReference type="PANTHER" id="PTHR23301">
    <property type="entry name" value="CHITIN BINDING PERITROPHIN-A"/>
    <property type="match status" value="1"/>
</dbReference>
<feature type="domain" description="Chitin-binding type-2" evidence="6">
    <location>
        <begin position="36"/>
        <end position="92"/>
    </location>
</feature>
<dbReference type="InterPro" id="IPR036508">
    <property type="entry name" value="Chitin-bd_dom_sf"/>
</dbReference>
<dbReference type="OMA" id="YADESNC"/>
<dbReference type="AlphaFoldDB" id="A0A9Q0MCK9"/>
<name>A0A9Q0MCK9_BLOTA</name>
<dbReference type="PROSITE" id="PS50940">
    <property type="entry name" value="CHIT_BIND_II"/>
    <property type="match status" value="2"/>
</dbReference>
<keyword evidence="5" id="KW-0325">Glycoprotein</keyword>
<evidence type="ECO:0000256" key="4">
    <source>
        <dbReference type="ARBA" id="ARBA00023157"/>
    </source>
</evidence>
<evidence type="ECO:0000313" key="8">
    <source>
        <dbReference type="Proteomes" id="UP001142055"/>
    </source>
</evidence>
<evidence type="ECO:0000313" key="7">
    <source>
        <dbReference type="EMBL" id="KAJ6223244.1"/>
    </source>
</evidence>
<keyword evidence="4" id="KW-1015">Disulfide bond</keyword>
<keyword evidence="8" id="KW-1185">Reference proteome</keyword>
<dbReference type="Pfam" id="PF01607">
    <property type="entry name" value="CBM_14"/>
    <property type="match status" value="2"/>
</dbReference>
<evidence type="ECO:0000256" key="1">
    <source>
        <dbReference type="ARBA" id="ARBA00022669"/>
    </source>
</evidence>
<accession>A0A9Q0MCK9</accession>
<protein>
    <recommendedName>
        <fullName evidence="6">Chitin-binding type-2 domain-containing protein</fullName>
    </recommendedName>
</protein>
<dbReference type="GO" id="GO:0005576">
    <property type="term" value="C:extracellular region"/>
    <property type="evidence" value="ECO:0007669"/>
    <property type="project" value="InterPro"/>
</dbReference>
<keyword evidence="3" id="KW-0677">Repeat</keyword>
<feature type="domain" description="Chitin-binding type-2" evidence="6">
    <location>
        <begin position="97"/>
        <end position="167"/>
    </location>
</feature>
<keyword evidence="2" id="KW-0732">Signal</keyword>
<evidence type="ECO:0000256" key="3">
    <source>
        <dbReference type="ARBA" id="ARBA00022737"/>
    </source>
</evidence>
<dbReference type="SUPFAM" id="SSF57625">
    <property type="entry name" value="Invertebrate chitin-binding proteins"/>
    <property type="match status" value="2"/>
</dbReference>
<keyword evidence="1" id="KW-0147">Chitin-binding</keyword>
<dbReference type="InterPro" id="IPR051940">
    <property type="entry name" value="Chitin_bind-dev_reg"/>
</dbReference>
<organism evidence="7 8">
    <name type="scientific">Blomia tropicalis</name>
    <name type="common">Mite</name>
    <dbReference type="NCBI Taxonomy" id="40697"/>
    <lineage>
        <taxon>Eukaryota</taxon>
        <taxon>Metazoa</taxon>
        <taxon>Ecdysozoa</taxon>
        <taxon>Arthropoda</taxon>
        <taxon>Chelicerata</taxon>
        <taxon>Arachnida</taxon>
        <taxon>Acari</taxon>
        <taxon>Acariformes</taxon>
        <taxon>Sarcoptiformes</taxon>
        <taxon>Astigmata</taxon>
        <taxon>Glycyphagoidea</taxon>
        <taxon>Echimyopodidae</taxon>
        <taxon>Blomia</taxon>
    </lineage>
</organism>
<reference evidence="7" key="1">
    <citation type="submission" date="2022-12" db="EMBL/GenBank/DDBJ databases">
        <title>Genome assemblies of Blomia tropicalis.</title>
        <authorList>
            <person name="Cui Y."/>
        </authorList>
    </citation>
    <scope>NUCLEOTIDE SEQUENCE</scope>
    <source>
        <tissue evidence="7">Adult mites</tissue>
    </source>
</reference>
<dbReference type="GO" id="GO:0008061">
    <property type="term" value="F:chitin binding"/>
    <property type="evidence" value="ECO:0007669"/>
    <property type="project" value="UniProtKB-KW"/>
</dbReference>
<comment type="caution">
    <text evidence="7">The sequence shown here is derived from an EMBL/GenBank/DDBJ whole genome shotgun (WGS) entry which is preliminary data.</text>
</comment>
<evidence type="ECO:0000256" key="2">
    <source>
        <dbReference type="ARBA" id="ARBA00022729"/>
    </source>
</evidence>
<gene>
    <name evidence="7" type="ORF">RDWZM_001789</name>
</gene>